<dbReference type="PANTHER" id="PTHR17608:SF4">
    <property type="entry name" value="GENETIC SUPPRESSOR ELEMENT 1"/>
    <property type="match status" value="1"/>
</dbReference>
<feature type="compositionally biased region" description="Pro residues" evidence="1">
    <location>
        <begin position="242"/>
        <end position="254"/>
    </location>
</feature>
<gene>
    <name evidence="2" type="ORF">KUDE01_009905</name>
</gene>
<feature type="region of interest" description="Disordered" evidence="1">
    <location>
        <begin position="205"/>
        <end position="300"/>
    </location>
</feature>
<feature type="compositionally biased region" description="Low complexity" evidence="1">
    <location>
        <begin position="206"/>
        <end position="221"/>
    </location>
</feature>
<evidence type="ECO:0000313" key="2">
    <source>
        <dbReference type="EMBL" id="KAK1891076.1"/>
    </source>
</evidence>
<name>A0AAD9BYF4_DISEL</name>
<dbReference type="PANTHER" id="PTHR17608">
    <property type="entry name" value="GENETIC SUPPRESSOR ELEMENT 1"/>
    <property type="match status" value="1"/>
</dbReference>
<accession>A0AAD9BYF4</accession>
<dbReference type="EMBL" id="JASDAP010000015">
    <property type="protein sequence ID" value="KAK1891076.1"/>
    <property type="molecule type" value="Genomic_DNA"/>
</dbReference>
<feature type="non-terminal residue" evidence="2">
    <location>
        <position position="1"/>
    </location>
</feature>
<feature type="region of interest" description="Disordered" evidence="1">
    <location>
        <begin position="1"/>
        <end position="23"/>
    </location>
</feature>
<keyword evidence="3" id="KW-1185">Reference proteome</keyword>
<dbReference type="AlphaFoldDB" id="A0AAD9BYF4"/>
<organism evidence="2 3">
    <name type="scientific">Dissostichus eleginoides</name>
    <name type="common">Patagonian toothfish</name>
    <name type="synonym">Dissostichus amissus</name>
    <dbReference type="NCBI Taxonomy" id="100907"/>
    <lineage>
        <taxon>Eukaryota</taxon>
        <taxon>Metazoa</taxon>
        <taxon>Chordata</taxon>
        <taxon>Craniata</taxon>
        <taxon>Vertebrata</taxon>
        <taxon>Euteleostomi</taxon>
        <taxon>Actinopterygii</taxon>
        <taxon>Neopterygii</taxon>
        <taxon>Teleostei</taxon>
        <taxon>Neoteleostei</taxon>
        <taxon>Acanthomorphata</taxon>
        <taxon>Eupercaria</taxon>
        <taxon>Perciformes</taxon>
        <taxon>Notothenioidei</taxon>
        <taxon>Nototheniidae</taxon>
        <taxon>Dissostichus</taxon>
    </lineage>
</organism>
<dbReference type="InterPro" id="IPR042337">
    <property type="entry name" value="GSE1"/>
</dbReference>
<evidence type="ECO:0000256" key="1">
    <source>
        <dbReference type="SAM" id="MobiDB-lite"/>
    </source>
</evidence>
<reference evidence="2" key="1">
    <citation type="submission" date="2023-04" db="EMBL/GenBank/DDBJ databases">
        <title>Chromosome-level genome of Chaenocephalus aceratus.</title>
        <authorList>
            <person name="Park H."/>
        </authorList>
    </citation>
    <scope>NUCLEOTIDE SEQUENCE</scope>
    <source>
        <strain evidence="2">DE</strain>
        <tissue evidence="2">Muscle</tissue>
    </source>
</reference>
<comment type="caution">
    <text evidence="2">The sequence shown here is derived from an EMBL/GenBank/DDBJ whole genome shotgun (WGS) entry which is preliminary data.</text>
</comment>
<sequence length="397" mass="41610">MGDPGGSTPLCSMSHEPKSPSLGMISTATRTTATVSPLTPSPLNGSIVANGSPAAQSAHSGFAAALRKLAKQAEEPRDTYTTRECHDCVHTKCSVLPGERMNRGRMKTVSIVTCVHVCGRRLPFLLGAQSMLGHRGSVSLTSPSGACLGPRLMQITGFVLRCQCMAKTVGEGWLCSDILAEVAVGVAEECLLCLYMEKEEMGGEGAASSISSESSPVSSPATNHSSPVSTPKRGPLGQGPVLVPPPGHSVPNTPPVVTIAPTKTSNGLWRSEGRQADSVPRGASRERLGAEGNHPQEKGGPSVPAHLLGNPYAFGLSPGAVMQDSRFQPLNMARQMSNAVPPGHVPEEYLRGFRPYATTEDALRMPSLPMGLDPATAAAAAAYYHPSYLPHPSFTPY</sequence>
<protein>
    <submittedName>
        <fullName evidence="2">Genetic suppressor element 1</fullName>
    </submittedName>
</protein>
<dbReference type="Proteomes" id="UP001228049">
    <property type="component" value="Unassembled WGS sequence"/>
</dbReference>
<proteinExistence type="predicted"/>
<evidence type="ECO:0000313" key="3">
    <source>
        <dbReference type="Proteomes" id="UP001228049"/>
    </source>
</evidence>
<feature type="compositionally biased region" description="Basic and acidic residues" evidence="1">
    <location>
        <begin position="283"/>
        <end position="297"/>
    </location>
</feature>